<keyword evidence="5" id="KW-0378">Hydrolase</keyword>
<dbReference type="InterPro" id="IPR012933">
    <property type="entry name" value="HicA_mRNA_interferase"/>
</dbReference>
<keyword evidence="2" id="KW-1277">Toxin-antitoxin system</keyword>
<evidence type="ECO:0000256" key="2">
    <source>
        <dbReference type="ARBA" id="ARBA00022649"/>
    </source>
</evidence>
<dbReference type="Pfam" id="PF07927">
    <property type="entry name" value="HicA_toxin"/>
    <property type="match status" value="1"/>
</dbReference>
<evidence type="ECO:0000313" key="8">
    <source>
        <dbReference type="EMBL" id="OGF57323.1"/>
    </source>
</evidence>
<dbReference type="Proteomes" id="UP000179157">
    <property type="component" value="Unassembled WGS sequence"/>
</dbReference>
<evidence type="ECO:0000256" key="1">
    <source>
        <dbReference type="ARBA" id="ARBA00006620"/>
    </source>
</evidence>
<keyword evidence="7" id="KW-0346">Stress response</keyword>
<keyword evidence="4" id="KW-0255">Endonuclease</keyword>
<organism evidence="8 9">
    <name type="scientific">Fraserbacteria sp. (strain RBG_16_55_9)</name>
    <dbReference type="NCBI Taxonomy" id="1817864"/>
    <lineage>
        <taxon>Bacteria</taxon>
        <taxon>Candidatus Fraseribacteriota</taxon>
    </lineage>
</organism>
<keyword evidence="3" id="KW-0540">Nuclease</keyword>
<dbReference type="EMBL" id="MFGX01000014">
    <property type="protein sequence ID" value="OGF57323.1"/>
    <property type="molecule type" value="Genomic_DNA"/>
</dbReference>
<evidence type="ECO:0008006" key="10">
    <source>
        <dbReference type="Google" id="ProtNLM"/>
    </source>
</evidence>
<dbReference type="Gene3D" id="3.30.920.30">
    <property type="entry name" value="Hypothetical protein"/>
    <property type="match status" value="1"/>
</dbReference>
<dbReference type="AlphaFoldDB" id="A0A1F5V1M6"/>
<dbReference type="InterPro" id="IPR038570">
    <property type="entry name" value="HicA_sf"/>
</dbReference>
<protein>
    <recommendedName>
        <fullName evidence="10">Addiction module toxin, HicA family</fullName>
    </recommendedName>
</protein>
<comment type="similarity">
    <text evidence="1">Belongs to the HicA mRNA interferase family.</text>
</comment>
<dbReference type="GO" id="GO:0004519">
    <property type="term" value="F:endonuclease activity"/>
    <property type="evidence" value="ECO:0007669"/>
    <property type="project" value="UniProtKB-KW"/>
</dbReference>
<dbReference type="GO" id="GO:0003729">
    <property type="term" value="F:mRNA binding"/>
    <property type="evidence" value="ECO:0007669"/>
    <property type="project" value="InterPro"/>
</dbReference>
<evidence type="ECO:0000313" key="9">
    <source>
        <dbReference type="Proteomes" id="UP000179157"/>
    </source>
</evidence>
<gene>
    <name evidence="8" type="ORF">A2Z21_02215</name>
</gene>
<evidence type="ECO:0000256" key="6">
    <source>
        <dbReference type="ARBA" id="ARBA00022884"/>
    </source>
</evidence>
<sequence>MPRLPRISGEEAVKAFVKAGWILDRLSQRNHFVLSRPSSLYSLSVPNHKELDTGLLRSLIRKAGLTVEGFLKLLKSY</sequence>
<comment type="caution">
    <text evidence="8">The sequence shown here is derived from an EMBL/GenBank/DDBJ whole genome shotgun (WGS) entry which is preliminary data.</text>
</comment>
<name>A0A1F5V1M6_FRAXR</name>
<dbReference type="SUPFAM" id="SSF54786">
    <property type="entry name" value="YcfA/nrd intein domain"/>
    <property type="match status" value="1"/>
</dbReference>
<evidence type="ECO:0000256" key="5">
    <source>
        <dbReference type="ARBA" id="ARBA00022801"/>
    </source>
</evidence>
<evidence type="ECO:0000256" key="4">
    <source>
        <dbReference type="ARBA" id="ARBA00022759"/>
    </source>
</evidence>
<accession>A0A1F5V1M6</accession>
<dbReference type="STRING" id="1817864.A2Z21_02215"/>
<evidence type="ECO:0000256" key="3">
    <source>
        <dbReference type="ARBA" id="ARBA00022722"/>
    </source>
</evidence>
<proteinExistence type="inferred from homology"/>
<evidence type="ECO:0000256" key="7">
    <source>
        <dbReference type="ARBA" id="ARBA00023016"/>
    </source>
</evidence>
<dbReference type="GO" id="GO:0016787">
    <property type="term" value="F:hydrolase activity"/>
    <property type="evidence" value="ECO:0007669"/>
    <property type="project" value="UniProtKB-KW"/>
</dbReference>
<keyword evidence="6" id="KW-0694">RNA-binding</keyword>
<reference evidence="8 9" key="1">
    <citation type="journal article" date="2016" name="Nat. Commun.">
        <title>Thousands of microbial genomes shed light on interconnected biogeochemical processes in an aquifer system.</title>
        <authorList>
            <person name="Anantharaman K."/>
            <person name="Brown C.T."/>
            <person name="Hug L.A."/>
            <person name="Sharon I."/>
            <person name="Castelle C.J."/>
            <person name="Probst A.J."/>
            <person name="Thomas B.C."/>
            <person name="Singh A."/>
            <person name="Wilkins M.J."/>
            <person name="Karaoz U."/>
            <person name="Brodie E.L."/>
            <person name="Williams K.H."/>
            <person name="Hubbard S.S."/>
            <person name="Banfield J.F."/>
        </authorList>
    </citation>
    <scope>NUCLEOTIDE SEQUENCE [LARGE SCALE GENOMIC DNA]</scope>
    <source>
        <strain evidence="9">RBG_16_55_9</strain>
    </source>
</reference>